<reference evidence="2 3" key="1">
    <citation type="submission" date="2009-10" db="EMBL/GenBank/DDBJ databases">
        <title>Complete sequence of chromosome of Ammonifex degensii KC4.</title>
        <authorList>
            <consortium name="US DOE Joint Genome Institute"/>
            <person name="Kerfeld C."/>
            <person name="Goodner B."/>
            <person name="Huber H."/>
            <person name="Stetter K."/>
            <person name="Lucas S."/>
            <person name="Copeland A."/>
            <person name="Lapidus A."/>
            <person name="Glavina del Rio T."/>
            <person name="Dalin E."/>
            <person name="Tice H."/>
            <person name="Bruce D."/>
            <person name="Goodwin L."/>
            <person name="Pitluck S."/>
            <person name="Saunders E."/>
            <person name="Brettin T."/>
            <person name="Detter J.C."/>
            <person name="Han C."/>
            <person name="Larimer F."/>
            <person name="Land M."/>
            <person name="Hauser L."/>
            <person name="Kyrpides N."/>
            <person name="Ovchinnikova G."/>
            <person name="Richardson P."/>
        </authorList>
    </citation>
    <scope>NUCLEOTIDE SEQUENCE [LARGE SCALE GENOMIC DNA]</scope>
    <source>
        <strain evidence="3">DSM 10501 / KC4</strain>
    </source>
</reference>
<dbReference type="AlphaFoldDB" id="C9RB58"/>
<dbReference type="Gene3D" id="3.40.720.10">
    <property type="entry name" value="Alkaline Phosphatase, subunit A"/>
    <property type="match status" value="1"/>
</dbReference>
<dbReference type="STRING" id="429009.Adeg_0322"/>
<dbReference type="InterPro" id="IPR017850">
    <property type="entry name" value="Alkaline_phosphatase_core_sf"/>
</dbReference>
<feature type="transmembrane region" description="Helical" evidence="1">
    <location>
        <begin position="448"/>
        <end position="468"/>
    </location>
</feature>
<accession>C9RB58</accession>
<dbReference type="SUPFAM" id="SSF53649">
    <property type="entry name" value="Alkaline phosphatase-like"/>
    <property type="match status" value="1"/>
</dbReference>
<feature type="transmembrane region" description="Helical" evidence="1">
    <location>
        <begin position="569"/>
        <end position="589"/>
    </location>
</feature>
<feature type="transmembrane region" description="Helical" evidence="1">
    <location>
        <begin position="475"/>
        <end position="501"/>
    </location>
</feature>
<keyword evidence="3" id="KW-1185">Reference proteome</keyword>
<feature type="transmembrane region" description="Helical" evidence="1">
    <location>
        <begin position="596"/>
        <end position="616"/>
    </location>
</feature>
<dbReference type="OrthoDB" id="3199331at2"/>
<dbReference type="EMBL" id="CP001785">
    <property type="protein sequence ID" value="ACX51485.1"/>
    <property type="molecule type" value="Genomic_DNA"/>
</dbReference>
<name>C9RB58_AMMDK</name>
<feature type="transmembrane region" description="Helical" evidence="1">
    <location>
        <begin position="394"/>
        <end position="411"/>
    </location>
</feature>
<protein>
    <submittedName>
        <fullName evidence="2">Uncharacterized protein</fullName>
    </submittedName>
</protein>
<dbReference type="KEGG" id="adg:Adeg_0322"/>
<evidence type="ECO:0000313" key="2">
    <source>
        <dbReference type="EMBL" id="ACX51485.1"/>
    </source>
</evidence>
<feature type="transmembrane region" description="Helical" evidence="1">
    <location>
        <begin position="658"/>
        <end position="678"/>
    </location>
</feature>
<dbReference type="eggNOG" id="COG3119">
    <property type="taxonomic scope" value="Bacteria"/>
</dbReference>
<organism evidence="2 3">
    <name type="scientific">Ammonifex degensii (strain DSM 10501 / KC4)</name>
    <dbReference type="NCBI Taxonomy" id="429009"/>
    <lineage>
        <taxon>Bacteria</taxon>
        <taxon>Bacillati</taxon>
        <taxon>Bacillota</taxon>
        <taxon>Clostridia</taxon>
        <taxon>Thermoanaerobacterales</taxon>
        <taxon>Thermoanaerobacteraceae</taxon>
        <taxon>Ammonifex</taxon>
    </lineage>
</organism>
<feature type="transmembrane region" description="Helical" evidence="1">
    <location>
        <begin position="690"/>
        <end position="708"/>
    </location>
</feature>
<proteinExistence type="predicted"/>
<dbReference type="Proteomes" id="UP000002620">
    <property type="component" value="Chromosome"/>
</dbReference>
<keyword evidence="1" id="KW-1133">Transmembrane helix</keyword>
<feature type="transmembrane region" description="Helical" evidence="1">
    <location>
        <begin position="423"/>
        <end position="442"/>
    </location>
</feature>
<feature type="transmembrane region" description="Helical" evidence="1">
    <location>
        <begin position="521"/>
        <end position="539"/>
    </location>
</feature>
<sequence>MVTVLCGSTWKRLISVLVVAAFLLFCAPAGVRAKGDNPHLILVVIDRLSWRDFTDPAYPNLNSLARRGSIGLLQTGTGGGYEPGNTYLSVGTGARATGGGAAGEAYEPEELLKSGEKAKDAFRQFTSRELPPESVGMVTIARLQQSNASLPYPVVPGGLGEELEKAGVKVACLGNADLPGEPGRYLAAIAMNRQGIVPLGMVGKEILKKDPSFPGGWRTDYQALWENYRALKEKANFLVIDLGDTSRLDDLRDYVEPSTFAREWRLTLKRADDFLGRLLGDLDLSRDCLLVISPTPSRLARQQGDLFTPLAMVGKGARAGEVLLSPSTRRPGLVLNTDIAPSVLKFFGLPTPETMSGRPMQTASVESNPTGYLTGILKQILFVHNNRAPLIKTYLGYAIGVLMVTLIFILIREKEAAQRLRLPQLLVSLMVFPAACLIMPIFHLLSLLPYTIVLLLLMVALTAFTLWLEKRRPLLGFAALATLTVAIILLDALTGCFLLSRSILSYDPSGGARFYGIGNEYMGVLISASIFGAACWLSLKPRRSTLLAVALGFVLVTVILGAPKWGAKFGGVLTSAAVFPVTFLLFRGVRLNWRTFLLLTSAFCSLPVGFALFDFFRSASSQTHVGHNLTLVLSEPVQAWNIITRKVAMNLKLFRYTIWSRVLLAGLGGLIILFYRPVGIMRSFTKHYPFLYWGLIGVVLTALAAFLFNDAGTVAAATAVTFGIPPLFYLLLKELPDSEPTFP</sequence>
<keyword evidence="1" id="KW-0812">Transmembrane</keyword>
<keyword evidence="1" id="KW-0472">Membrane</keyword>
<dbReference type="RefSeq" id="WP_015738363.1">
    <property type="nucleotide sequence ID" value="NC_013385.1"/>
</dbReference>
<dbReference type="HOGENOM" id="CLU_013382_1_0_9"/>
<evidence type="ECO:0000256" key="1">
    <source>
        <dbReference type="SAM" id="Phobius"/>
    </source>
</evidence>
<feature type="transmembrane region" description="Helical" evidence="1">
    <location>
        <begin position="714"/>
        <end position="732"/>
    </location>
</feature>
<gene>
    <name evidence="2" type="ordered locus">Adeg_0322</name>
</gene>
<feature type="transmembrane region" description="Helical" evidence="1">
    <location>
        <begin position="546"/>
        <end position="563"/>
    </location>
</feature>
<evidence type="ECO:0000313" key="3">
    <source>
        <dbReference type="Proteomes" id="UP000002620"/>
    </source>
</evidence>